<dbReference type="AlphaFoldDB" id="A4CI96"/>
<dbReference type="EMBL" id="CP001712">
    <property type="protein sequence ID" value="EAR16654.1"/>
    <property type="molecule type" value="Genomic_DNA"/>
</dbReference>
<dbReference type="STRING" id="313596.RB2501_07130"/>
<dbReference type="Proteomes" id="UP000009049">
    <property type="component" value="Chromosome"/>
</dbReference>
<dbReference type="HOGENOM" id="CLU_1894624_0_0_10"/>
<gene>
    <name evidence="1" type="ordered locus">RB2501_07130</name>
</gene>
<protein>
    <submittedName>
        <fullName evidence="1">Uncharacterized protein</fullName>
    </submittedName>
</protein>
<evidence type="ECO:0000313" key="1">
    <source>
        <dbReference type="EMBL" id="EAR16654.1"/>
    </source>
</evidence>
<keyword evidence="2" id="KW-1185">Reference proteome</keyword>
<evidence type="ECO:0000313" key="2">
    <source>
        <dbReference type="Proteomes" id="UP000009049"/>
    </source>
</evidence>
<reference evidence="1 2" key="1">
    <citation type="journal article" date="2009" name="J. Bacteriol.">
        <title>Complete genome sequence of Robiginitalea biformata HTCC2501.</title>
        <authorList>
            <person name="Oh H.M."/>
            <person name="Giovannoni S.J."/>
            <person name="Lee K."/>
            <person name="Ferriera S."/>
            <person name="Johnson J."/>
            <person name="Cho J.C."/>
        </authorList>
    </citation>
    <scope>NUCLEOTIDE SEQUENCE [LARGE SCALE GENOMIC DNA]</scope>
    <source>
        <strain evidence="2">ATCC BAA-864 / HTCC2501 / KCTC 12146</strain>
    </source>
</reference>
<sequence>MITCLDALEQGYLIFPYIIWRRDEFDYVQIPIHRDELCDLFEEGLFIPKSLERDYGFHKAILELFGDIWIRAKRKKSPKDMYLVFSPEACWHLSSECPVTKGRSPEFTSLIPKGGHLYALSGDLLRINQPHYVI</sequence>
<organism evidence="1 2">
    <name type="scientific">Robiginitalea biformata (strain ATCC BAA-864 / DSM 15991 / KCTC 12146 / HTCC2501)</name>
    <dbReference type="NCBI Taxonomy" id="313596"/>
    <lineage>
        <taxon>Bacteria</taxon>
        <taxon>Pseudomonadati</taxon>
        <taxon>Bacteroidota</taxon>
        <taxon>Flavobacteriia</taxon>
        <taxon>Flavobacteriales</taxon>
        <taxon>Flavobacteriaceae</taxon>
        <taxon>Robiginitalea</taxon>
    </lineage>
</organism>
<dbReference type="KEGG" id="rbi:RB2501_07130"/>
<proteinExistence type="predicted"/>
<name>A4CI96_ROBBH</name>
<accession>A4CI96</accession>